<dbReference type="OrthoDB" id="9988524at2759"/>
<dbReference type="OMA" id="TRTEHWH"/>
<dbReference type="EMBL" id="CDMY01000214">
    <property type="protein sequence ID" value="CEL94294.1"/>
    <property type="molecule type" value="Genomic_DNA"/>
</dbReference>
<dbReference type="InterPro" id="IPR016130">
    <property type="entry name" value="Tyr_Pase_AS"/>
</dbReference>
<dbReference type="PANTHER" id="PTHR31126:SF1">
    <property type="entry name" value="TYROSINE SPECIFIC PROTEIN PHOSPHATASES DOMAIN-CONTAINING PROTEIN"/>
    <property type="match status" value="1"/>
</dbReference>
<dbReference type="PANTHER" id="PTHR31126">
    <property type="entry name" value="TYROSINE-PROTEIN PHOSPHATASE"/>
    <property type="match status" value="1"/>
</dbReference>
<accession>A0A0G4EFU0</accession>
<dbReference type="Proteomes" id="UP000041254">
    <property type="component" value="Unassembled WGS sequence"/>
</dbReference>
<organism evidence="1 2">
    <name type="scientific">Vitrella brassicaformis (strain CCMP3155)</name>
    <dbReference type="NCBI Taxonomy" id="1169540"/>
    <lineage>
        <taxon>Eukaryota</taxon>
        <taxon>Sar</taxon>
        <taxon>Alveolata</taxon>
        <taxon>Colpodellida</taxon>
        <taxon>Vitrellaceae</taxon>
        <taxon>Vitrella</taxon>
    </lineage>
</organism>
<dbReference type="GO" id="GO:0004721">
    <property type="term" value="F:phosphoprotein phosphatase activity"/>
    <property type="evidence" value="ECO:0007669"/>
    <property type="project" value="InterPro"/>
</dbReference>
<dbReference type="AlphaFoldDB" id="A0A0G4EFU0"/>
<protein>
    <recommendedName>
        <fullName evidence="3">Tyrosine specific protein phosphatases domain-containing protein</fullName>
    </recommendedName>
</protein>
<evidence type="ECO:0008006" key="3">
    <source>
        <dbReference type="Google" id="ProtNLM"/>
    </source>
</evidence>
<dbReference type="InParanoid" id="A0A0G4EFU0"/>
<dbReference type="Gene3D" id="3.90.190.10">
    <property type="entry name" value="Protein tyrosine phosphatase superfamily"/>
    <property type="match status" value="1"/>
</dbReference>
<evidence type="ECO:0000313" key="2">
    <source>
        <dbReference type="Proteomes" id="UP000041254"/>
    </source>
</evidence>
<keyword evidence="2" id="KW-1185">Reference proteome</keyword>
<reference evidence="1 2" key="1">
    <citation type="submission" date="2014-11" db="EMBL/GenBank/DDBJ databases">
        <authorList>
            <person name="Zhu J."/>
            <person name="Qi W."/>
            <person name="Song R."/>
        </authorList>
    </citation>
    <scope>NUCLEOTIDE SEQUENCE [LARGE SCALE GENOMIC DNA]</scope>
</reference>
<proteinExistence type="predicted"/>
<dbReference type="SUPFAM" id="SSF52799">
    <property type="entry name" value="(Phosphotyrosine protein) phosphatases II"/>
    <property type="match status" value="1"/>
</dbReference>
<evidence type="ECO:0000313" key="1">
    <source>
        <dbReference type="EMBL" id="CEL94294.1"/>
    </source>
</evidence>
<dbReference type="PROSITE" id="PS00383">
    <property type="entry name" value="TYR_PHOSPHATASE_1"/>
    <property type="match status" value="1"/>
</dbReference>
<sequence>MTEGVVYRSARPLASSTAAVCEKLVGELQIRTILDLRGHSDPSSDQDRIAAEGVYGIFVPQNFKPKGGSGGDGNNKSARKAIKANIAGSKGFRRRVIRMAGCPTQLALAFLKLYDSLTGSTLSAFYATRWALASLSLGETYVLFLQHAGDKLVEALGVLLREEPPFLMHCSFGKDRTGLVTMLLLSIMGASESDILADYSASEKGLSPVIDNVKSEMADMGMPESWALATPEAMKTALEYVNNECGGVRQYLESRGFSADEQAALRRKFGQKEDS</sequence>
<dbReference type="InterPro" id="IPR026893">
    <property type="entry name" value="Tyr/Ser_Pase_IphP-type"/>
</dbReference>
<dbReference type="VEuPathDB" id="CryptoDB:Vbra_3730"/>
<dbReference type="Pfam" id="PF13350">
    <property type="entry name" value="Y_phosphatase3"/>
    <property type="match status" value="1"/>
</dbReference>
<dbReference type="InterPro" id="IPR029021">
    <property type="entry name" value="Prot-tyrosine_phosphatase-like"/>
</dbReference>
<gene>
    <name evidence="1" type="ORF">Vbra_3730</name>
</gene>
<name>A0A0G4EFU0_VITBC</name>
<dbReference type="STRING" id="1169540.A0A0G4EFU0"/>